<gene>
    <name evidence="1" type="ORF">N8T08_005635</name>
</gene>
<evidence type="ECO:0000313" key="1">
    <source>
        <dbReference type="EMBL" id="KAK1144222.1"/>
    </source>
</evidence>
<dbReference type="Proteomes" id="UP001177260">
    <property type="component" value="Unassembled WGS sequence"/>
</dbReference>
<evidence type="ECO:0000313" key="2">
    <source>
        <dbReference type="Proteomes" id="UP001177260"/>
    </source>
</evidence>
<reference evidence="1 2" key="1">
    <citation type="journal article" date="2023" name="ACS Omega">
        <title>Identification of the Neoaspergillic Acid Biosynthesis Gene Cluster by Establishing an In Vitro CRISPR-Ribonucleoprotein Genetic System in Aspergillus melleus.</title>
        <authorList>
            <person name="Yuan B."/>
            <person name="Grau M.F."/>
            <person name="Murata R.M."/>
            <person name="Torok T."/>
            <person name="Venkateswaran K."/>
            <person name="Stajich J.E."/>
            <person name="Wang C.C.C."/>
        </authorList>
    </citation>
    <scope>NUCLEOTIDE SEQUENCE [LARGE SCALE GENOMIC DNA]</scope>
    <source>
        <strain evidence="1 2">IMV 1140</strain>
    </source>
</reference>
<sequence>MGAKVSLATLSVLPSHLLQKLKGLLLVAPAPPGALELPSEMKDQQKVAYQSEQSIRWTVENVLAQADRLSEHDIDLIVRSSMSGHTLAKEAWPTYGMQEDITDNLARALSSINSDGFRVRVLVGELDIVEPKERILDQVIRFLHDNGVNASLEIVNGVKHLIPLEDPEAVQKEIALL</sequence>
<dbReference type="EMBL" id="JAOPJF010000032">
    <property type="protein sequence ID" value="KAK1144222.1"/>
    <property type="molecule type" value="Genomic_DNA"/>
</dbReference>
<organism evidence="1 2">
    <name type="scientific">Aspergillus melleus</name>
    <dbReference type="NCBI Taxonomy" id="138277"/>
    <lineage>
        <taxon>Eukaryota</taxon>
        <taxon>Fungi</taxon>
        <taxon>Dikarya</taxon>
        <taxon>Ascomycota</taxon>
        <taxon>Pezizomycotina</taxon>
        <taxon>Eurotiomycetes</taxon>
        <taxon>Eurotiomycetidae</taxon>
        <taxon>Eurotiales</taxon>
        <taxon>Aspergillaceae</taxon>
        <taxon>Aspergillus</taxon>
        <taxon>Aspergillus subgen. Circumdati</taxon>
    </lineage>
</organism>
<proteinExistence type="predicted"/>
<keyword evidence="2" id="KW-1185">Reference proteome</keyword>
<comment type="caution">
    <text evidence="1">The sequence shown here is derived from an EMBL/GenBank/DDBJ whole genome shotgun (WGS) entry which is preliminary data.</text>
</comment>
<protein>
    <submittedName>
        <fullName evidence="1">Uncharacterized protein</fullName>
    </submittedName>
</protein>
<accession>A0ACC3B285</accession>
<name>A0ACC3B285_9EURO</name>